<dbReference type="Gene3D" id="3.30.450.20">
    <property type="entry name" value="PAS domain"/>
    <property type="match status" value="2"/>
</dbReference>
<dbReference type="InterPro" id="IPR029016">
    <property type="entry name" value="GAF-like_dom_sf"/>
</dbReference>
<dbReference type="GO" id="GO:0052621">
    <property type="term" value="F:diguanylate cyclase activity"/>
    <property type="evidence" value="ECO:0007669"/>
    <property type="project" value="UniProtKB-EC"/>
</dbReference>
<dbReference type="Pfam" id="PF10114">
    <property type="entry name" value="PocR"/>
    <property type="match status" value="1"/>
</dbReference>
<dbReference type="Pfam" id="PF08448">
    <property type="entry name" value="PAS_4"/>
    <property type="match status" value="1"/>
</dbReference>
<dbReference type="Gene3D" id="3.30.70.270">
    <property type="match status" value="1"/>
</dbReference>
<dbReference type="InterPro" id="IPR018771">
    <property type="entry name" value="PocR_dom"/>
</dbReference>
<protein>
    <recommendedName>
        <fullName evidence="2">diguanylate cyclase</fullName>
        <ecNumber evidence="2">2.7.7.65</ecNumber>
    </recommendedName>
</protein>
<gene>
    <name evidence="9" type="ORF">BN874_1400044</name>
</gene>
<evidence type="ECO:0000313" key="10">
    <source>
        <dbReference type="Proteomes" id="UP000019184"/>
    </source>
</evidence>
<dbReference type="AlphaFoldDB" id="A0A7U7G9J6"/>
<dbReference type="InterPro" id="IPR050469">
    <property type="entry name" value="Diguanylate_Cyclase"/>
</dbReference>
<evidence type="ECO:0000259" key="7">
    <source>
        <dbReference type="PROSITE" id="PS50113"/>
    </source>
</evidence>
<dbReference type="SMART" id="SM00091">
    <property type="entry name" value="PAS"/>
    <property type="match status" value="2"/>
</dbReference>
<dbReference type="InterPro" id="IPR000160">
    <property type="entry name" value="GGDEF_dom"/>
</dbReference>
<dbReference type="NCBIfam" id="TIGR00229">
    <property type="entry name" value="sensory_box"/>
    <property type="match status" value="2"/>
</dbReference>
<dbReference type="EMBL" id="CBTK010000047">
    <property type="protein sequence ID" value="CDH43985.1"/>
    <property type="molecule type" value="Genomic_DNA"/>
</dbReference>
<evidence type="ECO:0000256" key="3">
    <source>
        <dbReference type="ARBA" id="ARBA00034247"/>
    </source>
</evidence>
<feature type="domain" description="PAC" evidence="7">
    <location>
        <begin position="593"/>
        <end position="645"/>
    </location>
</feature>
<evidence type="ECO:0000259" key="8">
    <source>
        <dbReference type="PROSITE" id="PS50887"/>
    </source>
</evidence>
<dbReference type="SUPFAM" id="SSF55785">
    <property type="entry name" value="PYP-like sensor domain (PAS domain)"/>
    <property type="match status" value="2"/>
</dbReference>
<dbReference type="PANTHER" id="PTHR45138:SF9">
    <property type="entry name" value="DIGUANYLATE CYCLASE DGCM-RELATED"/>
    <property type="match status" value="1"/>
</dbReference>
<proteinExistence type="predicted"/>
<evidence type="ECO:0000256" key="2">
    <source>
        <dbReference type="ARBA" id="ARBA00012528"/>
    </source>
</evidence>
<dbReference type="Pfam" id="PF00990">
    <property type="entry name" value="GGDEF"/>
    <property type="match status" value="1"/>
</dbReference>
<sequence length="1102" mass="123365">MTLTSQHRLSRFSHHLWLTAGLFVALAIAFVLYVHSEKQIDRAHDLRHQSFLLADELRQSSDDLTRMARSYVVTGNPVYQKYYQDILDIREGRQPRPQEYQSIYWDLVLADGQPPRPASPQTIALLELMRQTGFTEQEFQKLADAKASSDALTATEREAMQLAQSTGPEAEADRAKARLMLYGDRYHQAKATIMQPIAEFYRLMDQRTLDAVHTAETRATAFRFLLIGCGIAVLLMLWRVYTALRGTLGGSVDAVYAQIAQIGDGDLSPAIPIKAELEHTVLGWLSATRAKLNRMDRERQQVAEALRVSETRVRMKLDSILSPNGDLGVLELADVLDIPAIQATMDEFFKLTHIGIGIIDLKGQVLVGTGWQDICVQFHRVQPQTCRNCVESDIALSRGVAPGTFKVYRCKNQMYDIATPIMVGGQHLGNVFLGQFFFDDEPPNREQFRAQAQHYGFDEAEYLAALDRAPRWSREKVNTAMTFYTQFAHLFSAVNYSNLQLARSVAERDDLLNALQDSEARFRRAMEEIPVPIMIHDEDDRILQLSKGWTRYSGYTLADLPTLGDWTERAYGARTGSEKDYIDRLFLIDATMNNGEWIVTAKDGSKRIWEFQTTPLGRIHQDKRVLLSLAVDITERKQAEAALRESNELLSLFLQHSPLFTYIKVVTATESRVLKASENFQEMIGIPGSELVGKTMEDLFPAEFAAKITADDWAVVSSGQTLELNEHLNGRTYTTLKFPLALGGRSLLAGYTIDITERKQIEEALRVSLADVKRHDAQMIVLNRMNDLLLSCETRAEAYEVIASSAGTLFAGCAGSLAMREATAPELRVVATWGDADALPTTFPTHQCWALRRGELYEVADPAHRVHCQHFATPPQYAYWCIPLTVRGENLGLLHVSTATALAGDALQEWRPLLMKVSGSIKLALSNLKLQEALREQAIHDVLTGLFNRRYLDETLPRELRRCQRSGEPLAVAMLDLDHFKGFNDTYGHEAGDAILRTVGELLWRSLRAGDLACRYGGEELTLILPGATADQARTRLDGLRQAIMQLRLLYQGSELPAITVSIGIAVAGQWETNATALLGRADAALYRAKESGRNRVMIAGA</sequence>
<organism evidence="9 10">
    <name type="scientific">Candidatus Contendobacter odensis Run_B_J11</name>
    <dbReference type="NCBI Taxonomy" id="1400861"/>
    <lineage>
        <taxon>Bacteria</taxon>
        <taxon>Pseudomonadati</taxon>
        <taxon>Pseudomonadota</taxon>
        <taxon>Gammaproteobacteria</taxon>
        <taxon>Candidatus Competibacteraceae</taxon>
        <taxon>Candidatus Contendibacter</taxon>
    </lineage>
</organism>
<evidence type="ECO:0000256" key="1">
    <source>
        <dbReference type="ARBA" id="ARBA00001946"/>
    </source>
</evidence>
<keyword evidence="9" id="KW-0808">Transferase</keyword>
<dbReference type="GO" id="GO:0005886">
    <property type="term" value="C:plasma membrane"/>
    <property type="evidence" value="ECO:0007669"/>
    <property type="project" value="TreeGrafter"/>
</dbReference>
<dbReference type="PROSITE" id="PS50113">
    <property type="entry name" value="PAC"/>
    <property type="match status" value="1"/>
</dbReference>
<feature type="domain" description="PAS" evidence="6">
    <location>
        <begin position="518"/>
        <end position="560"/>
    </location>
</feature>
<feature type="transmembrane region" description="Helical" evidence="5">
    <location>
        <begin position="15"/>
        <end position="34"/>
    </location>
</feature>
<dbReference type="InterPro" id="IPR043128">
    <property type="entry name" value="Rev_trsase/Diguanyl_cyclase"/>
</dbReference>
<evidence type="ECO:0000259" key="6">
    <source>
        <dbReference type="PROSITE" id="PS50112"/>
    </source>
</evidence>
<feature type="domain" description="GGDEF" evidence="8">
    <location>
        <begin position="968"/>
        <end position="1102"/>
    </location>
</feature>
<reference evidence="9 10" key="1">
    <citation type="journal article" date="2014" name="ISME J.">
        <title>Candidatus Competibacter-lineage genomes retrieved from metagenomes reveal functional metabolic diversity.</title>
        <authorList>
            <person name="McIlroy S.J."/>
            <person name="Albertsen M."/>
            <person name="Andresen E.K."/>
            <person name="Saunders A.M."/>
            <person name="Kristiansen R."/>
            <person name="Stokholm-Bjerregaard M."/>
            <person name="Nielsen K.L."/>
            <person name="Nielsen P.H."/>
        </authorList>
    </citation>
    <scope>NUCLEOTIDE SEQUENCE [LARGE SCALE GENOMIC DNA]</scope>
    <source>
        <strain evidence="9 10">Run_B_J11</strain>
    </source>
</reference>
<feature type="coiled-coil region" evidence="4">
    <location>
        <begin position="501"/>
        <end position="528"/>
    </location>
</feature>
<dbReference type="NCBIfam" id="TIGR00254">
    <property type="entry name" value="GGDEF"/>
    <property type="match status" value="1"/>
</dbReference>
<dbReference type="CDD" id="cd01949">
    <property type="entry name" value="GGDEF"/>
    <property type="match status" value="1"/>
</dbReference>
<dbReference type="SMART" id="SM00267">
    <property type="entry name" value="GGDEF"/>
    <property type="match status" value="1"/>
</dbReference>
<dbReference type="CDD" id="cd00130">
    <property type="entry name" value="PAS"/>
    <property type="match status" value="2"/>
</dbReference>
<dbReference type="SUPFAM" id="SSF55781">
    <property type="entry name" value="GAF domain-like"/>
    <property type="match status" value="1"/>
</dbReference>
<dbReference type="GO" id="GO:1902201">
    <property type="term" value="P:negative regulation of bacterial-type flagellum-dependent cell motility"/>
    <property type="evidence" value="ECO:0007669"/>
    <property type="project" value="TreeGrafter"/>
</dbReference>
<dbReference type="EC" id="2.7.7.65" evidence="2"/>
<dbReference type="InterPro" id="IPR000700">
    <property type="entry name" value="PAS-assoc_C"/>
</dbReference>
<evidence type="ECO:0000256" key="4">
    <source>
        <dbReference type="SAM" id="Coils"/>
    </source>
</evidence>
<dbReference type="Pfam" id="PF13188">
    <property type="entry name" value="PAS_8"/>
    <property type="match status" value="1"/>
</dbReference>
<comment type="caution">
    <text evidence="9">The sequence shown here is derived from an EMBL/GenBank/DDBJ whole genome shotgun (WGS) entry which is preliminary data.</text>
</comment>
<name>A0A7U7G9J6_9GAMM</name>
<evidence type="ECO:0000313" key="9">
    <source>
        <dbReference type="EMBL" id="CDH43985.1"/>
    </source>
</evidence>
<keyword evidence="5" id="KW-1133">Transmembrane helix</keyword>
<dbReference type="InterPro" id="IPR000014">
    <property type="entry name" value="PAS"/>
</dbReference>
<comment type="cofactor">
    <cofactor evidence="1">
        <name>Mg(2+)</name>
        <dbReference type="ChEBI" id="CHEBI:18420"/>
    </cofactor>
</comment>
<dbReference type="InterPro" id="IPR013656">
    <property type="entry name" value="PAS_4"/>
</dbReference>
<comment type="catalytic activity">
    <reaction evidence="3">
        <text>2 GTP = 3',3'-c-di-GMP + 2 diphosphate</text>
        <dbReference type="Rhea" id="RHEA:24898"/>
        <dbReference type="ChEBI" id="CHEBI:33019"/>
        <dbReference type="ChEBI" id="CHEBI:37565"/>
        <dbReference type="ChEBI" id="CHEBI:58805"/>
        <dbReference type="EC" id="2.7.7.65"/>
    </reaction>
</comment>
<dbReference type="InterPro" id="IPR035965">
    <property type="entry name" value="PAS-like_dom_sf"/>
</dbReference>
<keyword evidence="4" id="KW-0175">Coiled coil</keyword>
<dbReference type="Proteomes" id="UP000019184">
    <property type="component" value="Unassembled WGS sequence"/>
</dbReference>
<keyword evidence="5" id="KW-0472">Membrane</keyword>
<accession>A0A7U7G9J6</accession>
<dbReference type="Gene3D" id="3.30.450.40">
    <property type="match status" value="1"/>
</dbReference>
<evidence type="ECO:0000256" key="5">
    <source>
        <dbReference type="SAM" id="Phobius"/>
    </source>
</evidence>
<dbReference type="PANTHER" id="PTHR45138">
    <property type="entry name" value="REGULATORY COMPONENTS OF SENSORY TRANSDUCTION SYSTEM"/>
    <property type="match status" value="1"/>
</dbReference>
<keyword evidence="9" id="KW-0548">Nucleotidyltransferase</keyword>
<dbReference type="FunFam" id="3.30.70.270:FF:000001">
    <property type="entry name" value="Diguanylate cyclase domain protein"/>
    <property type="match status" value="1"/>
</dbReference>
<dbReference type="PROSITE" id="PS50887">
    <property type="entry name" value="GGDEF"/>
    <property type="match status" value="1"/>
</dbReference>
<keyword evidence="10" id="KW-1185">Reference proteome</keyword>
<dbReference type="InterPro" id="IPR029787">
    <property type="entry name" value="Nucleotide_cyclase"/>
</dbReference>
<dbReference type="PROSITE" id="PS50112">
    <property type="entry name" value="PAS"/>
    <property type="match status" value="1"/>
</dbReference>
<dbReference type="GO" id="GO:0043709">
    <property type="term" value="P:cell adhesion involved in single-species biofilm formation"/>
    <property type="evidence" value="ECO:0007669"/>
    <property type="project" value="TreeGrafter"/>
</dbReference>
<feature type="transmembrane region" description="Helical" evidence="5">
    <location>
        <begin position="221"/>
        <end position="241"/>
    </location>
</feature>
<dbReference type="SUPFAM" id="SSF55073">
    <property type="entry name" value="Nucleotide cyclase"/>
    <property type="match status" value="1"/>
</dbReference>
<keyword evidence="5" id="KW-0812">Transmembrane</keyword>